<name>A0A0F9CGN6_9ZZZZ</name>
<evidence type="ECO:0000256" key="2">
    <source>
        <dbReference type="ARBA" id="ARBA00024446"/>
    </source>
</evidence>
<dbReference type="PANTHER" id="PTHR36539">
    <property type="entry name" value="ETHANOLAMINE UTILIZATION PROTEIN EUTN"/>
    <property type="match status" value="1"/>
</dbReference>
<dbReference type="EMBL" id="LAZR01036150">
    <property type="protein sequence ID" value="KKL25617.1"/>
    <property type="molecule type" value="Genomic_DNA"/>
</dbReference>
<dbReference type="AlphaFoldDB" id="A0A0F9CGN6"/>
<evidence type="ECO:0008006" key="4">
    <source>
        <dbReference type="Google" id="ProtNLM"/>
    </source>
</evidence>
<comment type="caution">
    <text evidence="3">The sequence shown here is derived from an EMBL/GenBank/DDBJ whole genome shotgun (WGS) entry which is preliminary data.</text>
</comment>
<organism evidence="3">
    <name type="scientific">marine sediment metagenome</name>
    <dbReference type="NCBI Taxonomy" id="412755"/>
    <lineage>
        <taxon>unclassified sequences</taxon>
        <taxon>metagenomes</taxon>
        <taxon>ecological metagenomes</taxon>
    </lineage>
</organism>
<keyword evidence="2" id="KW-1283">Bacterial microcompartment</keyword>
<evidence type="ECO:0000256" key="1">
    <source>
        <dbReference type="ARBA" id="ARBA00024322"/>
    </source>
</evidence>
<protein>
    <recommendedName>
        <fullName evidence="4">Ethanolamine utilization protein EutN</fullName>
    </recommendedName>
</protein>
<reference evidence="3" key="1">
    <citation type="journal article" date="2015" name="Nature">
        <title>Complex archaea that bridge the gap between prokaryotes and eukaryotes.</title>
        <authorList>
            <person name="Spang A."/>
            <person name="Saw J.H."/>
            <person name="Jorgensen S.L."/>
            <person name="Zaremba-Niedzwiedzka K."/>
            <person name="Martijn J."/>
            <person name="Lind A.E."/>
            <person name="van Eijk R."/>
            <person name="Schleper C."/>
            <person name="Guy L."/>
            <person name="Ettema T.J."/>
        </authorList>
    </citation>
    <scope>NUCLEOTIDE SEQUENCE</scope>
</reference>
<comment type="subcellular location">
    <subcellularLocation>
        <location evidence="1">Bacterial microcompartment</location>
    </subcellularLocation>
</comment>
<dbReference type="InterPro" id="IPR004992">
    <property type="entry name" value="EutN_CcmL"/>
</dbReference>
<accession>A0A0F9CGN6</accession>
<sequence length="96" mass="10087">MILGKIVGDVWSTKKNDKIHALRLLFVQPLGKDLTPCGEMLVAADEIGAGMGEMVIVTQGAPAMQAFNKDTLIPVDAVVVGIVDNLEIPEKSDAGG</sequence>
<dbReference type="PROSITE" id="PS51932">
    <property type="entry name" value="BMV"/>
    <property type="match status" value="1"/>
</dbReference>
<dbReference type="Pfam" id="PF03319">
    <property type="entry name" value="EutN_CcmL"/>
    <property type="match status" value="1"/>
</dbReference>
<dbReference type="InterPro" id="IPR036677">
    <property type="entry name" value="EutN_CcmL_sf"/>
</dbReference>
<dbReference type="CDD" id="cd01614">
    <property type="entry name" value="EutN_CcmL"/>
    <property type="match status" value="1"/>
</dbReference>
<gene>
    <name evidence="3" type="ORF">LCGC14_2403500</name>
</gene>
<dbReference type="Gene3D" id="2.40.50.220">
    <property type="entry name" value="EutN/Ccml"/>
    <property type="match status" value="1"/>
</dbReference>
<dbReference type="SUPFAM" id="SSF159133">
    <property type="entry name" value="EutN/CcmL-like"/>
    <property type="match status" value="1"/>
</dbReference>
<dbReference type="GO" id="GO:0031469">
    <property type="term" value="C:bacterial microcompartment"/>
    <property type="evidence" value="ECO:0007669"/>
    <property type="project" value="UniProtKB-SubCell"/>
</dbReference>
<evidence type="ECO:0000313" key="3">
    <source>
        <dbReference type="EMBL" id="KKL25617.1"/>
    </source>
</evidence>
<proteinExistence type="predicted"/>